<dbReference type="PANTHER" id="PTHR32552">
    <property type="entry name" value="FERRICHROME IRON RECEPTOR-RELATED"/>
    <property type="match status" value="1"/>
</dbReference>
<dbReference type="PANTHER" id="PTHR32552:SF81">
    <property type="entry name" value="TONB-DEPENDENT OUTER MEMBRANE RECEPTOR"/>
    <property type="match status" value="1"/>
</dbReference>
<keyword evidence="5 11" id="KW-0812">Transmembrane</keyword>
<dbReference type="PROSITE" id="PS52016">
    <property type="entry name" value="TONB_DEPENDENT_REC_3"/>
    <property type="match status" value="1"/>
</dbReference>
<dbReference type="InterPro" id="IPR012910">
    <property type="entry name" value="Plug_dom"/>
</dbReference>
<evidence type="ECO:0000256" key="3">
    <source>
        <dbReference type="ARBA" id="ARBA00022452"/>
    </source>
</evidence>
<evidence type="ECO:0000256" key="8">
    <source>
        <dbReference type="ARBA" id="ARBA00023077"/>
    </source>
</evidence>
<dbReference type="Pfam" id="PF00593">
    <property type="entry name" value="TonB_dep_Rec_b-barrel"/>
    <property type="match status" value="1"/>
</dbReference>
<gene>
    <name evidence="16" type="ORF">ACFFJC_15970</name>
</gene>
<dbReference type="RefSeq" id="WP_379488489.1">
    <property type="nucleotide sequence ID" value="NZ_JBHLWK010000019.1"/>
</dbReference>
<comment type="caution">
    <text evidence="16">The sequence shown here is derived from an EMBL/GenBank/DDBJ whole genome shotgun (WGS) entry which is preliminary data.</text>
</comment>
<keyword evidence="9 11" id="KW-0472">Membrane</keyword>
<keyword evidence="16" id="KW-0675">Receptor</keyword>
<evidence type="ECO:0000256" key="6">
    <source>
        <dbReference type="ARBA" id="ARBA00023004"/>
    </source>
</evidence>
<keyword evidence="3 11" id="KW-1134">Transmembrane beta strand</keyword>
<keyword evidence="13" id="KW-0732">Signal</keyword>
<feature type="chain" id="PRO_5045572611" evidence="13">
    <location>
        <begin position="24"/>
        <end position="790"/>
    </location>
</feature>
<dbReference type="Proteomes" id="UP001589798">
    <property type="component" value="Unassembled WGS sequence"/>
</dbReference>
<keyword evidence="2 11" id="KW-0813">Transport</keyword>
<comment type="subcellular location">
    <subcellularLocation>
        <location evidence="1 11">Cell outer membrane</location>
        <topology evidence="1 11">Multi-pass membrane protein</topology>
    </subcellularLocation>
</comment>
<evidence type="ECO:0000256" key="13">
    <source>
        <dbReference type="SAM" id="SignalP"/>
    </source>
</evidence>
<keyword evidence="8 12" id="KW-0798">TonB box</keyword>
<dbReference type="CDD" id="cd01347">
    <property type="entry name" value="ligand_gated_channel"/>
    <property type="match status" value="1"/>
</dbReference>
<comment type="similarity">
    <text evidence="11 12">Belongs to the TonB-dependent receptor family.</text>
</comment>
<name>A0ABV6CZF1_9SPHN</name>
<protein>
    <submittedName>
        <fullName evidence="16">TonB-dependent receptor</fullName>
    </submittedName>
</protein>
<dbReference type="Gene3D" id="2.40.170.20">
    <property type="entry name" value="TonB-dependent receptor, beta-barrel domain"/>
    <property type="match status" value="1"/>
</dbReference>
<keyword evidence="4" id="KW-0410">Iron transport</keyword>
<evidence type="ECO:0000256" key="12">
    <source>
        <dbReference type="RuleBase" id="RU003357"/>
    </source>
</evidence>
<dbReference type="InterPro" id="IPR000531">
    <property type="entry name" value="Beta-barrel_TonB"/>
</dbReference>
<feature type="signal peptide" evidence="13">
    <location>
        <begin position="1"/>
        <end position="23"/>
    </location>
</feature>
<dbReference type="EMBL" id="JBHLWK010000019">
    <property type="protein sequence ID" value="MFC0205763.1"/>
    <property type="molecule type" value="Genomic_DNA"/>
</dbReference>
<evidence type="ECO:0000256" key="10">
    <source>
        <dbReference type="ARBA" id="ARBA00023237"/>
    </source>
</evidence>
<accession>A0ABV6CZF1</accession>
<keyword evidence="6" id="KW-0408">Iron</keyword>
<evidence type="ECO:0000313" key="17">
    <source>
        <dbReference type="Proteomes" id="UP001589798"/>
    </source>
</evidence>
<dbReference type="Pfam" id="PF07715">
    <property type="entry name" value="Plug"/>
    <property type="match status" value="1"/>
</dbReference>
<sequence length="790" mass="84850">MRNLALRGSAAVLALVAATPALSAEEAAGEAAGSEAAAEAEAIGDPIVVTARRREENSQDVPVAISVVDAGTLDRTGNFTVNQIQQLVPSLQVASFNPRNTNVNIRGLGANSSLAVDGLEYGVGFYVDGVYFGRPGQSQFDLVDIAQVEVLRGPQGTLFGKNTTAGALNVTTRAPSFDPDLTVEGSLGDYGYHQIRASGSVPIIADKVAVRLSVADTHRDGFLLNQADLTKAQDYDNFTARGQLLILPADDVKIRVIADYSKQTLHHQLNLIDGYFSTFANGTVIANNIFDRAARLNYALPTENAFSRVGAADAHYQANMESYGVSGEIDWDLGPASLTSITAYRWWDWYPANDGDGTSLSINTLAQQQNFQRQFSQELRFASNGENTIDYQVGLFYFWQIIRGYGKTGYGADFAEWNLPSSTPPAALATLDRALTGLVTDSYSDPRTKSYAAFGQLDWHLTDALTLTAGLRYTHEDKDGSFSRFLAPDSGGDRSLLTAAQQAQFQVTDVAFEAKQKSDALSGLVTLGYKVTPDALLYATYSHGSKSGGLNVTAGGASRPVVAPEKVDAFEIGLKSQFLQNRLTFNAAAFLTNVKDYQGNVSEQVPGTTAFVQYIDNIPKVRSKGLEADLAFSATSWLRLTASGAYTDAKFVSYANAPQRPELAIPGTPQVQDLSGTRLPGVSKFAYSLGADASQPLGGDVEGYVHADFLHRSSFNSTATNSIYGVVPAYGVVNARVGLRFGDGTYDLAFWARNLTNEDYYVSRSPGTFGLITAIVGEPRTVGATLRAKW</sequence>
<organism evidence="16 17">
    <name type="scientific">Novosphingobium soli</name>
    <dbReference type="NCBI Taxonomy" id="574956"/>
    <lineage>
        <taxon>Bacteria</taxon>
        <taxon>Pseudomonadati</taxon>
        <taxon>Pseudomonadota</taxon>
        <taxon>Alphaproteobacteria</taxon>
        <taxon>Sphingomonadales</taxon>
        <taxon>Sphingomonadaceae</taxon>
        <taxon>Novosphingobium</taxon>
    </lineage>
</organism>
<dbReference type="InterPro" id="IPR039426">
    <property type="entry name" value="TonB-dep_rcpt-like"/>
</dbReference>
<evidence type="ECO:0000259" key="14">
    <source>
        <dbReference type="Pfam" id="PF00593"/>
    </source>
</evidence>
<dbReference type="SUPFAM" id="SSF56935">
    <property type="entry name" value="Porins"/>
    <property type="match status" value="1"/>
</dbReference>
<keyword evidence="10 11" id="KW-0998">Cell outer membrane</keyword>
<evidence type="ECO:0000256" key="5">
    <source>
        <dbReference type="ARBA" id="ARBA00022692"/>
    </source>
</evidence>
<keyword evidence="7" id="KW-0406">Ion transport</keyword>
<evidence type="ECO:0000256" key="4">
    <source>
        <dbReference type="ARBA" id="ARBA00022496"/>
    </source>
</evidence>
<feature type="domain" description="TonB-dependent receptor-like beta-barrel" evidence="14">
    <location>
        <begin position="286"/>
        <end position="755"/>
    </location>
</feature>
<evidence type="ECO:0000256" key="7">
    <source>
        <dbReference type="ARBA" id="ARBA00023065"/>
    </source>
</evidence>
<evidence type="ECO:0000256" key="2">
    <source>
        <dbReference type="ARBA" id="ARBA00022448"/>
    </source>
</evidence>
<reference evidence="16 17" key="1">
    <citation type="submission" date="2024-09" db="EMBL/GenBank/DDBJ databases">
        <authorList>
            <person name="Sun Q."/>
            <person name="Mori K."/>
        </authorList>
    </citation>
    <scope>NUCLEOTIDE SEQUENCE [LARGE SCALE GENOMIC DNA]</scope>
    <source>
        <strain evidence="16 17">CCM 7706</strain>
    </source>
</reference>
<feature type="domain" description="TonB-dependent receptor plug" evidence="15">
    <location>
        <begin position="59"/>
        <end position="167"/>
    </location>
</feature>
<proteinExistence type="inferred from homology"/>
<evidence type="ECO:0000313" key="16">
    <source>
        <dbReference type="EMBL" id="MFC0205763.1"/>
    </source>
</evidence>
<dbReference type="InterPro" id="IPR036942">
    <property type="entry name" value="Beta-barrel_TonB_sf"/>
</dbReference>
<evidence type="ECO:0000256" key="9">
    <source>
        <dbReference type="ARBA" id="ARBA00023136"/>
    </source>
</evidence>
<evidence type="ECO:0000259" key="15">
    <source>
        <dbReference type="Pfam" id="PF07715"/>
    </source>
</evidence>
<evidence type="ECO:0000256" key="11">
    <source>
        <dbReference type="PROSITE-ProRule" id="PRU01360"/>
    </source>
</evidence>
<evidence type="ECO:0000256" key="1">
    <source>
        <dbReference type="ARBA" id="ARBA00004571"/>
    </source>
</evidence>
<keyword evidence="17" id="KW-1185">Reference proteome</keyword>